<keyword evidence="4" id="KW-0028">Amino-acid biosynthesis</keyword>
<dbReference type="PANTHER" id="PTHR23418">
    <property type="entry name" value="ACIREDUCTONE DIOXYGENASE"/>
    <property type="match status" value="1"/>
</dbReference>
<dbReference type="VEuPathDB" id="TriTrypDB:TCSYLVIO_005475"/>
<dbReference type="VEuPathDB" id="TriTrypDB:C3747_9g95"/>
<keyword evidence="7" id="KW-0560">Oxidoreductase</keyword>
<evidence type="ECO:0000256" key="4">
    <source>
        <dbReference type="ARBA" id="ARBA00022605"/>
    </source>
</evidence>
<gene>
    <name evidence="12" type="ORF">C4B63_19g43</name>
</gene>
<dbReference type="CDD" id="cd02232">
    <property type="entry name" value="cupin_ARD"/>
    <property type="match status" value="1"/>
</dbReference>
<dbReference type="GO" id="GO:0009086">
    <property type="term" value="P:methionine biosynthetic process"/>
    <property type="evidence" value="ECO:0007669"/>
    <property type="project" value="UniProtKB-KW"/>
</dbReference>
<dbReference type="PANTHER" id="PTHR23418:SF0">
    <property type="entry name" value="ACIREDUCTONE DIOXYGENASE"/>
    <property type="match status" value="1"/>
</dbReference>
<dbReference type="GO" id="GO:0046872">
    <property type="term" value="F:metal ion binding"/>
    <property type="evidence" value="ECO:0007669"/>
    <property type="project" value="UniProtKB-KW"/>
</dbReference>
<feature type="domain" description="Thioredoxin" evidence="11">
    <location>
        <begin position="210"/>
        <end position="309"/>
    </location>
</feature>
<keyword evidence="3" id="KW-0533">Nickel</keyword>
<dbReference type="VEuPathDB" id="TriTrypDB:TCDM_08011"/>
<name>A0A2V2VIR7_TRYCR</name>
<dbReference type="Gene3D" id="3.40.30.10">
    <property type="entry name" value="Glutaredoxin"/>
    <property type="match status" value="1"/>
</dbReference>
<dbReference type="SUPFAM" id="SSF51182">
    <property type="entry name" value="RmlC-like cupins"/>
    <property type="match status" value="1"/>
</dbReference>
<dbReference type="InterPro" id="IPR011051">
    <property type="entry name" value="RmlC_Cupin_sf"/>
</dbReference>
<reference evidence="12 13" key="1">
    <citation type="journal article" date="2018" name="Microb. Genom.">
        <title>Expanding an expanded genome: long-read sequencing of Trypanosoma cruzi.</title>
        <authorList>
            <person name="Berna L."/>
            <person name="Rodriguez M."/>
            <person name="Chiribao M.L."/>
            <person name="Parodi-Talice A."/>
            <person name="Pita S."/>
            <person name="Rijo G."/>
            <person name="Alvarez-Valin F."/>
            <person name="Robello C."/>
        </authorList>
    </citation>
    <scope>NUCLEOTIDE SEQUENCE [LARGE SCALE GENOMIC DNA]</scope>
    <source>
        <strain evidence="12 13">Dm28c</strain>
    </source>
</reference>
<dbReference type="VEuPathDB" id="TriTrypDB:TcG_01703"/>
<dbReference type="VEuPathDB" id="TriTrypDB:BCY84_14780"/>
<dbReference type="GO" id="GO:0010309">
    <property type="term" value="F:acireductone dioxygenase [iron(II)-requiring] activity"/>
    <property type="evidence" value="ECO:0007669"/>
    <property type="project" value="UniProtKB-EC"/>
</dbReference>
<organism evidence="12 13">
    <name type="scientific">Trypanosoma cruzi</name>
    <dbReference type="NCBI Taxonomy" id="5693"/>
    <lineage>
        <taxon>Eukaryota</taxon>
        <taxon>Discoba</taxon>
        <taxon>Euglenozoa</taxon>
        <taxon>Kinetoplastea</taxon>
        <taxon>Metakinetoplastina</taxon>
        <taxon>Trypanosomatida</taxon>
        <taxon>Trypanosomatidae</taxon>
        <taxon>Trypanosoma</taxon>
        <taxon>Schizotrypanum</taxon>
    </lineage>
</organism>
<dbReference type="EMBL" id="PRFA01000019">
    <property type="protein sequence ID" value="PWU96211.1"/>
    <property type="molecule type" value="Genomic_DNA"/>
</dbReference>
<dbReference type="VEuPathDB" id="TriTrypDB:TcCL_NonESM13247"/>
<evidence type="ECO:0000313" key="12">
    <source>
        <dbReference type="EMBL" id="PWU96211.1"/>
    </source>
</evidence>
<protein>
    <recommendedName>
        <fullName evidence="10">acireductone dioxygenase (Fe(2+)-requiring)</fullName>
        <ecNumber evidence="10">1.13.11.54</ecNumber>
    </recommendedName>
</protein>
<keyword evidence="9" id="KW-0486">Methionine biosynthesis</keyword>
<dbReference type="InterPro" id="IPR014710">
    <property type="entry name" value="RmlC-like_jellyroll"/>
</dbReference>
<evidence type="ECO:0000256" key="7">
    <source>
        <dbReference type="ARBA" id="ARBA00023002"/>
    </source>
</evidence>
<keyword evidence="5" id="KW-0479">Metal-binding</keyword>
<dbReference type="InterPro" id="IPR004313">
    <property type="entry name" value="ARD"/>
</dbReference>
<evidence type="ECO:0000313" key="13">
    <source>
        <dbReference type="Proteomes" id="UP000246121"/>
    </source>
</evidence>
<dbReference type="InterPro" id="IPR010357">
    <property type="entry name" value="TXNDC17_dom"/>
</dbReference>
<dbReference type="InterPro" id="IPR036249">
    <property type="entry name" value="Thioredoxin-like_sf"/>
</dbReference>
<evidence type="ECO:0000256" key="1">
    <source>
        <dbReference type="ARBA" id="ARBA00000428"/>
    </source>
</evidence>
<dbReference type="AlphaFoldDB" id="A0A2V2VIR7"/>
<keyword evidence="8" id="KW-0408">Iron</keyword>
<dbReference type="VEuPathDB" id="TriTrypDB:TcYC6_0074190"/>
<dbReference type="FunFam" id="3.40.30.10:FF:000783">
    <property type="entry name" value="1,2-dihydroxy-3-keto-5-methylthiopentene dioxygenase"/>
    <property type="match status" value="1"/>
</dbReference>
<accession>A0A2V2VIR7</accession>
<dbReference type="VEuPathDB" id="TriTrypDB:TcCLB.506629.200"/>
<proteinExistence type="predicted"/>
<evidence type="ECO:0000256" key="6">
    <source>
        <dbReference type="ARBA" id="ARBA00022964"/>
    </source>
</evidence>
<comment type="catalytic activity">
    <reaction evidence="1">
        <text>1,2-dihydroxy-5-(methylsulfanyl)pent-1-en-3-one + O2 = 4-methylsulfanyl-2-oxobutanoate + formate + 2 H(+)</text>
        <dbReference type="Rhea" id="RHEA:24504"/>
        <dbReference type="ChEBI" id="CHEBI:15378"/>
        <dbReference type="ChEBI" id="CHEBI:15379"/>
        <dbReference type="ChEBI" id="CHEBI:15740"/>
        <dbReference type="ChEBI" id="CHEBI:16723"/>
        <dbReference type="ChEBI" id="CHEBI:49252"/>
        <dbReference type="EC" id="1.13.11.54"/>
    </reaction>
</comment>
<dbReference type="Gene3D" id="2.60.120.10">
    <property type="entry name" value="Jelly Rolls"/>
    <property type="match status" value="1"/>
</dbReference>
<evidence type="ECO:0000256" key="3">
    <source>
        <dbReference type="ARBA" id="ARBA00022596"/>
    </source>
</evidence>
<evidence type="ECO:0000256" key="10">
    <source>
        <dbReference type="ARBA" id="ARBA00039005"/>
    </source>
</evidence>
<evidence type="ECO:0000256" key="5">
    <source>
        <dbReference type="ARBA" id="ARBA00022723"/>
    </source>
</evidence>
<keyword evidence="6 12" id="KW-0223">Dioxygenase</keyword>
<dbReference type="Pfam" id="PF03079">
    <property type="entry name" value="ARD"/>
    <property type="match status" value="1"/>
</dbReference>
<evidence type="ECO:0000259" key="11">
    <source>
        <dbReference type="Pfam" id="PF06110"/>
    </source>
</evidence>
<comment type="cofactor">
    <cofactor evidence="2">
        <name>Fe(2+)</name>
        <dbReference type="ChEBI" id="CHEBI:29033"/>
    </cofactor>
</comment>
<evidence type="ECO:0000256" key="2">
    <source>
        <dbReference type="ARBA" id="ARBA00001954"/>
    </source>
</evidence>
<dbReference type="VEuPathDB" id="TriTrypDB:C4B63_19g43"/>
<sequence>MPGAWLLNSQEGNFTLPSHCSPDVTVPINLLEAYGVYSRMVDPATLHERHPSDDEGRTRAQRLAWNLGYQGQEEVTLTADSQEELREHLNLDEQMRIVESGVLYIDFRDAEERWIRVEAKSGDLVVLPRGLYHRLVPAADSSPVKLLRLFRKSAVFQPIPRNGELSVEAAAEARAAHEDHKFYVSHPPTETILGPANTEDNVLVKSPREFDATLDKVRAQLKPGDILVLLFKGASDPRTHQSWCPPCATAEPIVRRAVEAAKQKRRVVYVQCNVERSVYLGNPDYAYRKHPLLNLASIPFFLVLEQREKEVFELCRESDPGEGYNSWVEKF</sequence>
<dbReference type="Pfam" id="PF06110">
    <property type="entry name" value="TXD17-like_Trx"/>
    <property type="match status" value="1"/>
</dbReference>
<dbReference type="VEuPathDB" id="TriTrypDB:TcBrA4_0057280"/>
<dbReference type="EC" id="1.13.11.54" evidence="10"/>
<evidence type="ECO:0000256" key="9">
    <source>
        <dbReference type="ARBA" id="ARBA00023167"/>
    </source>
</evidence>
<dbReference type="Proteomes" id="UP000246121">
    <property type="component" value="Unassembled WGS sequence"/>
</dbReference>
<comment type="caution">
    <text evidence="12">The sequence shown here is derived from an EMBL/GenBank/DDBJ whole genome shotgun (WGS) entry which is preliminary data.</text>
</comment>
<evidence type="ECO:0000256" key="8">
    <source>
        <dbReference type="ARBA" id="ARBA00023004"/>
    </source>
</evidence>
<dbReference type="VEuPathDB" id="TriTrypDB:TcCLB.506367.30"/>
<dbReference type="VEuPathDB" id="TriTrypDB:Tc_MARK_4136"/>
<dbReference type="VEuPathDB" id="TriTrypDB:ECC02_007551"/>
<dbReference type="SUPFAM" id="SSF52833">
    <property type="entry name" value="Thioredoxin-like"/>
    <property type="match status" value="1"/>
</dbReference>